<reference evidence="2" key="1">
    <citation type="submission" date="2022-01" db="EMBL/GenBank/DDBJ databases">
        <title>Genome Sequence Resource for Two Populations of Ditylenchus destructor, the Migratory Endoparasitic Phytonematode.</title>
        <authorList>
            <person name="Zhang H."/>
            <person name="Lin R."/>
            <person name="Xie B."/>
        </authorList>
    </citation>
    <scope>NUCLEOTIDE SEQUENCE</scope>
    <source>
        <strain evidence="2">BazhouSP</strain>
    </source>
</reference>
<keyword evidence="3" id="KW-1185">Reference proteome</keyword>
<name>A0AAD4QT99_9BILA</name>
<dbReference type="AlphaFoldDB" id="A0AAD4QT99"/>
<dbReference type="EMBL" id="JAKKPZ010000714">
    <property type="protein sequence ID" value="KAI1692799.1"/>
    <property type="molecule type" value="Genomic_DNA"/>
</dbReference>
<gene>
    <name evidence="2" type="ORF">DdX_21038</name>
</gene>
<accession>A0AAD4QT99</accession>
<evidence type="ECO:0000256" key="1">
    <source>
        <dbReference type="SAM" id="SignalP"/>
    </source>
</evidence>
<comment type="caution">
    <text evidence="2">The sequence shown here is derived from an EMBL/GenBank/DDBJ whole genome shotgun (WGS) entry which is preliminary data.</text>
</comment>
<organism evidence="2 3">
    <name type="scientific">Ditylenchus destructor</name>
    <dbReference type="NCBI Taxonomy" id="166010"/>
    <lineage>
        <taxon>Eukaryota</taxon>
        <taxon>Metazoa</taxon>
        <taxon>Ecdysozoa</taxon>
        <taxon>Nematoda</taxon>
        <taxon>Chromadorea</taxon>
        <taxon>Rhabditida</taxon>
        <taxon>Tylenchina</taxon>
        <taxon>Tylenchomorpha</taxon>
        <taxon>Sphaerularioidea</taxon>
        <taxon>Anguinidae</taxon>
        <taxon>Anguininae</taxon>
        <taxon>Ditylenchus</taxon>
    </lineage>
</organism>
<feature type="chain" id="PRO_5042006168" evidence="1">
    <location>
        <begin position="24"/>
        <end position="437"/>
    </location>
</feature>
<keyword evidence="1" id="KW-0732">Signal</keyword>
<feature type="signal peptide" evidence="1">
    <location>
        <begin position="1"/>
        <end position="23"/>
    </location>
</feature>
<protein>
    <submittedName>
        <fullName evidence="2">Uncharacterized protein</fullName>
    </submittedName>
</protein>
<evidence type="ECO:0000313" key="2">
    <source>
        <dbReference type="EMBL" id="KAI1692799.1"/>
    </source>
</evidence>
<dbReference type="Proteomes" id="UP001201812">
    <property type="component" value="Unassembled WGS sequence"/>
</dbReference>
<proteinExistence type="predicted"/>
<sequence>MPLTKARIVTISLLCIMVCTVTGAPHDHDFTDDTASQTHSFDYILAIRCLLKKEGDAVHYQSYKPLYVGDDGNSIWNGYPLQTIVNERQTLGRATDRKLMPLPQWEDYEKNHQHALRDLPDGTKQLCLGETEHDSGKYPASIKSVNQYAGCTEEKEEYTLNCEDIVATTASTDLHEMKRMFCYIDDMKQKYENVETQGPSGRVLFMAEFQAYFGKNAKKVRDQWEVIEKELKKDKDMSGRKLSSHKFPSAPAKDTFMVIELLFAMTACNVQCEKCRKRAIGSIMHSVVDSLRKGRIDETKNVIRILKALTFGLAYYAEKSLVDLSTPMIKKITPLIEYIIGRMYGVFGELIFIPKGEQNKNDVEETEEIKKLKLHKLIMNEVCLGKLREDGWLKLKKSVPSPVYENLQWPPSVPQTDSNGPVCDQDILDPDQLLFGQ</sequence>
<evidence type="ECO:0000313" key="3">
    <source>
        <dbReference type="Proteomes" id="UP001201812"/>
    </source>
</evidence>